<evidence type="ECO:0000313" key="1">
    <source>
        <dbReference type="EMBL" id="KTD58888.1"/>
    </source>
</evidence>
<comment type="caution">
    <text evidence="1">The sequence shown here is derived from an EMBL/GenBank/DDBJ whole genome shotgun (WGS) entry which is preliminary data.</text>
</comment>
<dbReference type="PATRIC" id="fig|1122169.6.peg.2412"/>
<dbReference type="EMBL" id="LNYW01000054">
    <property type="protein sequence ID" value="KTD58888.1"/>
    <property type="molecule type" value="Genomic_DNA"/>
</dbReference>
<dbReference type="InterPro" id="IPR018988">
    <property type="entry name" value="DUF2000"/>
</dbReference>
<evidence type="ECO:0000313" key="2">
    <source>
        <dbReference type="Proteomes" id="UP000054600"/>
    </source>
</evidence>
<reference evidence="1 2" key="1">
    <citation type="submission" date="2015-11" db="EMBL/GenBank/DDBJ databases">
        <title>Genomic analysis of 38 Legionella species identifies large and diverse effector repertoires.</title>
        <authorList>
            <person name="Burstein D."/>
            <person name="Amaro F."/>
            <person name="Zusman T."/>
            <person name="Lifshitz Z."/>
            <person name="Cohen O."/>
            <person name="Gilbert J.A."/>
            <person name="Pupko T."/>
            <person name="Shuman H.A."/>
            <person name="Segal G."/>
        </authorList>
    </citation>
    <scope>NUCLEOTIDE SEQUENCE [LARGE SCALE GENOMIC DNA]</scope>
    <source>
        <strain evidence="1 2">ATCC 49655</strain>
    </source>
</reference>
<protein>
    <recommendedName>
        <fullName evidence="3">DUF2000 domain-containing protein</fullName>
    </recommendedName>
</protein>
<dbReference type="RefSeq" id="WP_018576331.1">
    <property type="nucleotide sequence ID" value="NZ_KB892385.1"/>
</dbReference>
<accession>A0A0W0YPT6</accession>
<dbReference type="STRING" id="1122169.Lsha_2106"/>
<dbReference type="PIRSF" id="PIRSF033736">
    <property type="entry name" value="UCP033763"/>
    <property type="match status" value="1"/>
</dbReference>
<proteinExistence type="predicted"/>
<sequence>MSVELFQNKLVAVLNKSIDAGKVMNALAHMCIGLGSAIGQKNLRLTDYKDANSGSHPFISEIPFIILSDNSNKIRALRQKALAEHILLNDFTDTMTVGTYQEQIERTAQTKEEDLIYYGIVLFGDWAKVTELTKKCSLWR</sequence>
<dbReference type="SUPFAM" id="SSF102462">
    <property type="entry name" value="Peptidyl-tRNA hydrolase II"/>
    <property type="match status" value="1"/>
</dbReference>
<evidence type="ECO:0008006" key="3">
    <source>
        <dbReference type="Google" id="ProtNLM"/>
    </source>
</evidence>
<dbReference type="InterPro" id="IPR023476">
    <property type="entry name" value="Pep_tRNA_hydro_II_dom_sf"/>
</dbReference>
<dbReference type="Pfam" id="PF09391">
    <property type="entry name" value="DUF2000"/>
    <property type="match status" value="1"/>
</dbReference>
<dbReference type="Gene3D" id="3.40.1490.10">
    <property type="entry name" value="Bit1"/>
    <property type="match status" value="1"/>
</dbReference>
<gene>
    <name evidence="1" type="ORF">Lsha_2106</name>
</gene>
<name>A0A0W0YPT6_9GAMM</name>
<dbReference type="Proteomes" id="UP000054600">
    <property type="component" value="Unassembled WGS sequence"/>
</dbReference>
<dbReference type="eggNOG" id="COG4954">
    <property type="taxonomic scope" value="Bacteria"/>
</dbReference>
<dbReference type="InterPro" id="IPR017021">
    <property type="entry name" value="UCP033763"/>
</dbReference>
<organism evidence="1 2">
    <name type="scientific">Legionella shakespearei DSM 23087</name>
    <dbReference type="NCBI Taxonomy" id="1122169"/>
    <lineage>
        <taxon>Bacteria</taxon>
        <taxon>Pseudomonadati</taxon>
        <taxon>Pseudomonadota</taxon>
        <taxon>Gammaproteobacteria</taxon>
        <taxon>Legionellales</taxon>
        <taxon>Legionellaceae</taxon>
        <taxon>Legionella</taxon>
    </lineage>
</organism>
<keyword evidence="2" id="KW-1185">Reference proteome</keyword>
<dbReference type="AlphaFoldDB" id="A0A0W0YPT6"/>
<dbReference type="OrthoDB" id="21143at2"/>